<gene>
    <name evidence="3" type="ORF">BN59_00772</name>
</gene>
<dbReference type="OrthoDB" id="5653025at2"/>
<evidence type="ECO:0000313" key="3">
    <source>
        <dbReference type="EMBL" id="CDZ76502.1"/>
    </source>
</evidence>
<proteinExistence type="predicted"/>
<keyword evidence="2" id="KW-0812">Transmembrane</keyword>
<evidence type="ECO:0000256" key="1">
    <source>
        <dbReference type="SAM" id="MobiDB-lite"/>
    </source>
</evidence>
<sequence>MTVRVLSFDFDGCLFHTSYTDSPDRDVIAHNREFFDAIKAEKAKYSQVYTLIGSNRQSTLIDFYNRAKGSCFTAIQAISDYLGSTLDTFLMADIFGDLPDGESFRRATNDAAAELDHADWVFDKTKVTIIYAQLHRIAAKHPGEELVFDFYDDKKDILGAVTKFFRTNPHLLPPNTTLQTHHYEGGEARRYSVVKSPEGQTNIIDKNYRQTVKDLASLAGVDLNNYQPTVEYPIATKTKVNKLRNRVSLLAPEPSEAPDDLDSLKSLLQGLGDFNSREAASGSWASGSTSSASSRSQEEDDEENEENIAQALRELEMAAEDTASPPPDLLSLISEPQEQNLAEPNAILTTATATQGIPESEQKKQRRVKFFDEQQEQLEQEPEPNPELESEQKLKPQPAPESEAMRIAKEKFASALKNIELKASELQGYADGLYDKNREGDEQDEDYYSYSKASEAASDLHYAFNIAANKFYIDFDKKAFNDATTTAISTARDSELKNHRGYAKEIFGYAGLAVLALLTVATAGLAYAVAGGINYAINQRFFIPLTFNTDSINRANDLDESAKSLVACMA</sequence>
<dbReference type="Proteomes" id="UP000044071">
    <property type="component" value="Unassembled WGS sequence"/>
</dbReference>
<evidence type="ECO:0008006" key="5">
    <source>
        <dbReference type="Google" id="ProtNLM"/>
    </source>
</evidence>
<keyword evidence="2" id="KW-0472">Membrane</keyword>
<feature type="compositionally biased region" description="Low complexity" evidence="1">
    <location>
        <begin position="277"/>
        <end position="295"/>
    </location>
</feature>
<feature type="region of interest" description="Disordered" evidence="1">
    <location>
        <begin position="277"/>
        <end position="306"/>
    </location>
</feature>
<evidence type="ECO:0000256" key="2">
    <source>
        <dbReference type="SAM" id="Phobius"/>
    </source>
</evidence>
<evidence type="ECO:0000313" key="4">
    <source>
        <dbReference type="Proteomes" id="UP000044071"/>
    </source>
</evidence>
<reference evidence="3 4" key="1">
    <citation type="submission" date="2014-06" db="EMBL/GenBank/DDBJ databases">
        <authorList>
            <person name="Urmite Genomes Urmite Genomes"/>
        </authorList>
    </citation>
    <scope>NUCLEOTIDE SEQUENCE [LARGE SCALE GENOMIC DNA]</scope>
</reference>
<keyword evidence="4" id="KW-1185">Reference proteome</keyword>
<dbReference type="EMBL" id="CCSB01000001">
    <property type="protein sequence ID" value="CDZ76502.1"/>
    <property type="molecule type" value="Genomic_DNA"/>
</dbReference>
<feature type="transmembrane region" description="Helical" evidence="2">
    <location>
        <begin position="506"/>
        <end position="530"/>
    </location>
</feature>
<dbReference type="RefSeq" id="WP_052403119.1">
    <property type="nucleotide sequence ID" value="NZ_CCVW01000001.1"/>
</dbReference>
<name>A0A078KU50_9GAMM</name>
<dbReference type="eggNOG" id="ENOG502ZN61">
    <property type="taxonomic scope" value="Bacteria"/>
</dbReference>
<keyword evidence="2" id="KW-1133">Transmembrane helix</keyword>
<feature type="compositionally biased region" description="Acidic residues" evidence="1">
    <location>
        <begin position="375"/>
        <end position="389"/>
    </location>
</feature>
<accession>A0A078KU50</accession>
<feature type="region of interest" description="Disordered" evidence="1">
    <location>
        <begin position="375"/>
        <end position="403"/>
    </location>
</feature>
<dbReference type="AlphaFoldDB" id="A0A078KU50"/>
<protein>
    <recommendedName>
        <fullName evidence="5">Dot/Icm T4SS effector</fullName>
    </recommendedName>
</protein>
<organism evidence="3 4">
    <name type="scientific">Legionella massiliensis</name>
    <dbReference type="NCBI Taxonomy" id="1034943"/>
    <lineage>
        <taxon>Bacteria</taxon>
        <taxon>Pseudomonadati</taxon>
        <taxon>Pseudomonadota</taxon>
        <taxon>Gammaproteobacteria</taxon>
        <taxon>Legionellales</taxon>
        <taxon>Legionellaceae</taxon>
        <taxon>Legionella</taxon>
    </lineage>
</organism>